<keyword evidence="4" id="KW-0904">Protein phosphatase</keyword>
<dbReference type="InterPro" id="IPR050438">
    <property type="entry name" value="LMW_PTPase"/>
</dbReference>
<dbReference type="Gene3D" id="3.40.50.2300">
    <property type="match status" value="1"/>
</dbReference>
<dbReference type="InterPro" id="IPR036196">
    <property type="entry name" value="Ptyr_pPase_sf"/>
</dbReference>
<dbReference type="PRINTS" id="PR00719">
    <property type="entry name" value="LMWPTPASE"/>
</dbReference>
<dbReference type="CDD" id="cd16343">
    <property type="entry name" value="LMWPTP"/>
    <property type="match status" value="1"/>
</dbReference>
<evidence type="ECO:0000259" key="7">
    <source>
        <dbReference type="SMART" id="SM00226"/>
    </source>
</evidence>
<comment type="similarity">
    <text evidence="1">Belongs to the low molecular weight phosphotyrosine protein phosphatase family.</text>
</comment>
<evidence type="ECO:0000256" key="6">
    <source>
        <dbReference type="PIRSR" id="PIRSR617867-1"/>
    </source>
</evidence>
<accession>A0A5M9I4J9</accession>
<feature type="active site" evidence="6">
    <location>
        <position position="14"/>
    </location>
</feature>
<dbReference type="EC" id="3.1.3.48" evidence="2"/>
<dbReference type="SMART" id="SM00226">
    <property type="entry name" value="LMWPc"/>
    <property type="match status" value="1"/>
</dbReference>
<dbReference type="AlphaFoldDB" id="A0A5M9I4J9"/>
<feature type="domain" description="Phosphotyrosine protein phosphatase I" evidence="7">
    <location>
        <begin position="2"/>
        <end position="149"/>
    </location>
</feature>
<name>A0A5M9I4J9_9FIRM</name>
<dbReference type="InterPro" id="IPR017867">
    <property type="entry name" value="Tyr_phospatase_low_mol_wt"/>
</dbReference>
<evidence type="ECO:0000256" key="3">
    <source>
        <dbReference type="ARBA" id="ARBA00022801"/>
    </source>
</evidence>
<dbReference type="OrthoDB" id="9784339at2"/>
<evidence type="ECO:0000256" key="2">
    <source>
        <dbReference type="ARBA" id="ARBA00013064"/>
    </source>
</evidence>
<evidence type="ECO:0000313" key="9">
    <source>
        <dbReference type="Proteomes" id="UP000322025"/>
    </source>
</evidence>
<sequence length="154" mass="17710">MIKILFVCHGNICRSTMSQSVFQHMVDQAGLSDEFYIDSAATSREEIGNPPHHGTQRKLRQAGIPCVPHRARQMRKDEYDQFDYIIGMDTWNIRNINRIIGNGDPDGRVCKLLDFTDRRGADIADPWYTGNFDETYRDVKEGCEALLQDCLLRL</sequence>
<dbReference type="PANTHER" id="PTHR11717">
    <property type="entry name" value="LOW MOLECULAR WEIGHT PROTEIN TYROSINE PHOSPHATASE"/>
    <property type="match status" value="1"/>
</dbReference>
<dbReference type="PANTHER" id="PTHR11717:SF7">
    <property type="entry name" value="LOW MOLECULAR WEIGHT PHOSPHOTYROSINE PROTEIN PHOSPHATASE"/>
    <property type="match status" value="1"/>
</dbReference>
<feature type="active site" description="Proton donor" evidence="6">
    <location>
        <position position="125"/>
    </location>
</feature>
<dbReference type="SUPFAM" id="SSF52788">
    <property type="entry name" value="Phosphotyrosine protein phosphatases I"/>
    <property type="match status" value="1"/>
</dbReference>
<proteinExistence type="inferred from homology"/>
<comment type="caution">
    <text evidence="8">The sequence shown here is derived from an EMBL/GenBank/DDBJ whole genome shotgun (WGS) entry which is preliminary data.</text>
</comment>
<dbReference type="RefSeq" id="WP_150310249.1">
    <property type="nucleotide sequence ID" value="NZ_VMSO01000002.1"/>
</dbReference>
<comment type="catalytic activity">
    <reaction evidence="5">
        <text>O-phospho-L-tyrosyl-[protein] + H2O = L-tyrosyl-[protein] + phosphate</text>
        <dbReference type="Rhea" id="RHEA:10684"/>
        <dbReference type="Rhea" id="RHEA-COMP:10136"/>
        <dbReference type="Rhea" id="RHEA-COMP:20101"/>
        <dbReference type="ChEBI" id="CHEBI:15377"/>
        <dbReference type="ChEBI" id="CHEBI:43474"/>
        <dbReference type="ChEBI" id="CHEBI:46858"/>
        <dbReference type="ChEBI" id="CHEBI:61978"/>
        <dbReference type="EC" id="3.1.3.48"/>
    </reaction>
</comment>
<evidence type="ECO:0000256" key="4">
    <source>
        <dbReference type="ARBA" id="ARBA00022912"/>
    </source>
</evidence>
<organism evidence="8 9">
    <name type="scientific">Mediterraneibacter catenae</name>
    <dbReference type="NCBI Taxonomy" id="2594882"/>
    <lineage>
        <taxon>Bacteria</taxon>
        <taxon>Bacillati</taxon>
        <taxon>Bacillota</taxon>
        <taxon>Clostridia</taxon>
        <taxon>Lachnospirales</taxon>
        <taxon>Lachnospiraceae</taxon>
        <taxon>Mediterraneibacter</taxon>
    </lineage>
</organism>
<dbReference type="Proteomes" id="UP000322025">
    <property type="component" value="Unassembled WGS sequence"/>
</dbReference>
<dbReference type="InterPro" id="IPR023485">
    <property type="entry name" value="Ptyr_pPase"/>
</dbReference>
<gene>
    <name evidence="8" type="ORF">FNY66_03055</name>
</gene>
<dbReference type="Pfam" id="PF01451">
    <property type="entry name" value="LMWPc"/>
    <property type="match status" value="1"/>
</dbReference>
<evidence type="ECO:0000256" key="5">
    <source>
        <dbReference type="ARBA" id="ARBA00051722"/>
    </source>
</evidence>
<keyword evidence="3" id="KW-0378">Hydrolase</keyword>
<evidence type="ECO:0000313" key="8">
    <source>
        <dbReference type="EMBL" id="KAA8502621.1"/>
    </source>
</evidence>
<dbReference type="GO" id="GO:0004725">
    <property type="term" value="F:protein tyrosine phosphatase activity"/>
    <property type="evidence" value="ECO:0007669"/>
    <property type="project" value="UniProtKB-EC"/>
</dbReference>
<evidence type="ECO:0000256" key="1">
    <source>
        <dbReference type="ARBA" id="ARBA00011063"/>
    </source>
</evidence>
<reference evidence="8 9" key="1">
    <citation type="submission" date="2019-07" db="EMBL/GenBank/DDBJ databases">
        <authorList>
            <person name="Wongkuna S."/>
            <person name="Scaria J."/>
        </authorList>
    </citation>
    <scope>NUCLEOTIDE SEQUENCE [LARGE SCALE GENOMIC DNA]</scope>
    <source>
        <strain evidence="8 9">SW178</strain>
    </source>
</reference>
<dbReference type="EMBL" id="VMSO01000002">
    <property type="protein sequence ID" value="KAA8502621.1"/>
    <property type="molecule type" value="Genomic_DNA"/>
</dbReference>
<keyword evidence="9" id="KW-1185">Reference proteome</keyword>
<protein>
    <recommendedName>
        <fullName evidence="2">protein-tyrosine-phosphatase</fullName>
        <ecNumber evidence="2">3.1.3.48</ecNumber>
    </recommendedName>
</protein>
<feature type="active site" description="Nucleophile" evidence="6">
    <location>
        <position position="8"/>
    </location>
</feature>